<dbReference type="AlphaFoldDB" id="A0A820ASH6"/>
<proteinExistence type="inferred from homology"/>
<dbReference type="Pfam" id="PF00722">
    <property type="entry name" value="Glyco_hydro_16"/>
    <property type="match status" value="1"/>
</dbReference>
<dbReference type="InterPro" id="IPR050546">
    <property type="entry name" value="Glycosyl_Hydrlase_16"/>
</dbReference>
<organism evidence="3 4">
    <name type="scientific">Adineta steineri</name>
    <dbReference type="NCBI Taxonomy" id="433720"/>
    <lineage>
        <taxon>Eukaryota</taxon>
        <taxon>Metazoa</taxon>
        <taxon>Spiralia</taxon>
        <taxon>Gnathifera</taxon>
        <taxon>Rotifera</taxon>
        <taxon>Eurotatoria</taxon>
        <taxon>Bdelloidea</taxon>
        <taxon>Adinetida</taxon>
        <taxon>Adinetidae</taxon>
        <taxon>Adineta</taxon>
    </lineage>
</organism>
<dbReference type="EMBL" id="CAJOAZ010009068">
    <property type="protein sequence ID" value="CAF4196550.1"/>
    <property type="molecule type" value="Genomic_DNA"/>
</dbReference>
<evidence type="ECO:0000256" key="1">
    <source>
        <dbReference type="ARBA" id="ARBA00006865"/>
    </source>
</evidence>
<dbReference type="GO" id="GO:0004553">
    <property type="term" value="F:hydrolase activity, hydrolyzing O-glycosyl compounds"/>
    <property type="evidence" value="ECO:0007669"/>
    <property type="project" value="InterPro"/>
</dbReference>
<evidence type="ECO:0000313" key="3">
    <source>
        <dbReference type="EMBL" id="CAF4196550.1"/>
    </source>
</evidence>
<name>A0A820ASH6_9BILA</name>
<dbReference type="PANTHER" id="PTHR10963">
    <property type="entry name" value="GLYCOSYL HYDROLASE-RELATED"/>
    <property type="match status" value="1"/>
</dbReference>
<feature type="domain" description="GH16" evidence="2">
    <location>
        <begin position="33"/>
        <end position="290"/>
    </location>
</feature>
<dbReference type="PROSITE" id="PS51762">
    <property type="entry name" value="GH16_2"/>
    <property type="match status" value="1"/>
</dbReference>
<evidence type="ECO:0000313" key="4">
    <source>
        <dbReference type="Proteomes" id="UP000663844"/>
    </source>
</evidence>
<comment type="similarity">
    <text evidence="1">Belongs to the glycosyl hydrolase 16 family.</text>
</comment>
<accession>A0A820ASH6</accession>
<dbReference type="InterPro" id="IPR013320">
    <property type="entry name" value="ConA-like_dom_sf"/>
</dbReference>
<comment type="caution">
    <text evidence="3">The sequence shown here is derived from an EMBL/GenBank/DDBJ whole genome shotgun (WGS) entry which is preliminary data.</text>
</comment>
<gene>
    <name evidence="3" type="ORF">OXD698_LOCUS40593</name>
</gene>
<dbReference type="PANTHER" id="PTHR10963:SF55">
    <property type="entry name" value="GLYCOSIDE HYDROLASE FAMILY 16 PROTEIN"/>
    <property type="match status" value="1"/>
</dbReference>
<sequence length="290" mass="33642">MIEQLGQDYFAYTPILFSNIMQEKKRAHVAEVQIAPIIPTRTSTPIFHDEFLRDGPIDLNKWEFLEGTGENGWGTHQQQYYTRNVDKNAHCEGNRLIIEARRDTYKGSKYTSARLRSKQTFLYGKLEVRAKLPSAKGTWSSFVLLPANCTYGKAMWPENGEINLVSLLGSNPTMIRSSVCTKSNNPLRDNIPINMAEVPDANTQFKTYTLLWSPDQIEMFVRLNDTDSYDRRILLWEKLNRDWTFWPFDQRFHLEIYLGVGGDVAGNEIDDDKFPQQLEIASVRFEEWNI</sequence>
<protein>
    <recommendedName>
        <fullName evidence="2">GH16 domain-containing protein</fullName>
    </recommendedName>
</protein>
<dbReference type="Gene3D" id="2.60.120.200">
    <property type="match status" value="1"/>
</dbReference>
<dbReference type="CDD" id="cd08023">
    <property type="entry name" value="GH16_laminarinase_like"/>
    <property type="match status" value="1"/>
</dbReference>
<reference evidence="3" key="1">
    <citation type="submission" date="2021-02" db="EMBL/GenBank/DDBJ databases">
        <authorList>
            <person name="Nowell W R."/>
        </authorList>
    </citation>
    <scope>NUCLEOTIDE SEQUENCE</scope>
</reference>
<dbReference type="SUPFAM" id="SSF49899">
    <property type="entry name" value="Concanavalin A-like lectins/glucanases"/>
    <property type="match status" value="1"/>
</dbReference>
<dbReference type="Proteomes" id="UP000663844">
    <property type="component" value="Unassembled WGS sequence"/>
</dbReference>
<evidence type="ECO:0000259" key="2">
    <source>
        <dbReference type="PROSITE" id="PS51762"/>
    </source>
</evidence>
<dbReference type="GO" id="GO:0005975">
    <property type="term" value="P:carbohydrate metabolic process"/>
    <property type="evidence" value="ECO:0007669"/>
    <property type="project" value="InterPro"/>
</dbReference>
<dbReference type="InterPro" id="IPR000757">
    <property type="entry name" value="Beta-glucanase-like"/>
</dbReference>